<evidence type="ECO:0000313" key="1">
    <source>
        <dbReference type="EMBL" id="MBT1703423.1"/>
    </source>
</evidence>
<name>A0ABS5VPR1_9BACT</name>
<sequence length="174" mass="19986">MQRYLTFVVLFISISATKAQEVTERSSPLALARARYKDAYIKITYSQPAKNGREIFGKLVPYGQIWRTGANEATEILLTKNILINNQLLKAGVYTIFTIPNKDKWTVVINSDFGLFGSYNYNPKLDVFRFDVPVQQLNVVYEPLTIQIDQRNELANILIMWDNVSIAIPIKFFN</sequence>
<gene>
    <name evidence="1" type="ORF">KK060_09045</name>
</gene>
<accession>A0ABS5VPR1</accession>
<dbReference type="Pfam" id="PF11138">
    <property type="entry name" value="DUF2911"/>
    <property type="match status" value="1"/>
</dbReference>
<comment type="caution">
    <text evidence="1">The sequence shown here is derived from an EMBL/GenBank/DDBJ whole genome shotgun (WGS) entry which is preliminary data.</text>
</comment>
<protein>
    <submittedName>
        <fullName evidence="1">DUF2911 domain-containing protein</fullName>
    </submittedName>
</protein>
<organism evidence="1 2">
    <name type="scientific">Chryseosolibacter indicus</name>
    <dbReference type="NCBI Taxonomy" id="2782351"/>
    <lineage>
        <taxon>Bacteria</taxon>
        <taxon>Pseudomonadati</taxon>
        <taxon>Bacteroidota</taxon>
        <taxon>Cytophagia</taxon>
        <taxon>Cytophagales</taxon>
        <taxon>Chryseotaleaceae</taxon>
        <taxon>Chryseosolibacter</taxon>
    </lineage>
</organism>
<dbReference type="InterPro" id="IPR021314">
    <property type="entry name" value="DUF2911"/>
</dbReference>
<dbReference type="EMBL" id="JAHESD010000015">
    <property type="protein sequence ID" value="MBT1703423.1"/>
    <property type="molecule type" value="Genomic_DNA"/>
</dbReference>
<reference evidence="1 2" key="1">
    <citation type="submission" date="2021-05" db="EMBL/GenBank/DDBJ databases">
        <title>A Polyphasic approach of four new species of the genus Ohtaekwangia: Ohtaekwangia histidinii sp. nov., Ohtaekwangia cretensis sp. nov., Ohtaekwangia indiensis sp. nov., Ohtaekwangia reichenbachii sp. nov. from diverse environment.</title>
        <authorList>
            <person name="Octaviana S."/>
        </authorList>
    </citation>
    <scope>NUCLEOTIDE SEQUENCE [LARGE SCALE GENOMIC DNA]</scope>
    <source>
        <strain evidence="1 2">PWU20</strain>
    </source>
</reference>
<dbReference type="RefSeq" id="WP_254153386.1">
    <property type="nucleotide sequence ID" value="NZ_JAHESD010000015.1"/>
</dbReference>
<evidence type="ECO:0000313" key="2">
    <source>
        <dbReference type="Proteomes" id="UP000772618"/>
    </source>
</evidence>
<dbReference type="Proteomes" id="UP000772618">
    <property type="component" value="Unassembled WGS sequence"/>
</dbReference>
<keyword evidence="2" id="KW-1185">Reference proteome</keyword>
<proteinExistence type="predicted"/>